<evidence type="ECO:0008006" key="3">
    <source>
        <dbReference type="Google" id="ProtNLM"/>
    </source>
</evidence>
<gene>
    <name evidence="1" type="ORF">ACFSFX_14725</name>
</gene>
<sequence>MYSSTGEHPADVGGLLYRNGFVLSQSKSPEVCPSAWRRVNFGSSILAVHPETPMNEAQSGGVRAFLLGMCFDPESGMFEEAPILDSLVKSYPQRREFLSKLDCLAGRFVLIIEMNGVFEIFQDAMGSRSVFYTQRGVSVVASHAELVAKIAGVGFADFIIPFLTSKNYVQKDVKYLPGVATSYDDVRQLTPNTSISYPSQEVQRFWPRPNSLARSSADSATDMLDAHLAGLASYLRHSGRRPVVGLTGGSDSRGIFAAVCQDNPFIFTYIRSQDGRQVSSDDSRKAAELANAYDLKVKVWPLSNRQSLNDSDTDMGYAFRRSTGYYRGAGSAWVEKLWSHNLDPMNSVFIRGFGGEILRGFYQQMTKQIRRINPVQLSDTYDINAGSSVTRSFFEEMIQTTSFSSEAIHGLDPNDIFYWEHRMGTWGSLSMSEADLAVPSMVGYNSRNLYAAFMSLGAELRSSRLAFDEVVRRRAPKLSFLYGK</sequence>
<dbReference type="InterPro" id="IPR014729">
    <property type="entry name" value="Rossmann-like_a/b/a_fold"/>
</dbReference>
<dbReference type="SUPFAM" id="SSF52402">
    <property type="entry name" value="Adenine nucleotide alpha hydrolases-like"/>
    <property type="match status" value="1"/>
</dbReference>
<evidence type="ECO:0000313" key="2">
    <source>
        <dbReference type="Proteomes" id="UP001597307"/>
    </source>
</evidence>
<comment type="caution">
    <text evidence="1">The sequence shown here is derived from an EMBL/GenBank/DDBJ whole genome shotgun (WGS) entry which is preliminary data.</text>
</comment>
<dbReference type="EMBL" id="JBHUGA010000060">
    <property type="protein sequence ID" value="MFD1847842.1"/>
    <property type="molecule type" value="Genomic_DNA"/>
</dbReference>
<keyword evidence="2" id="KW-1185">Reference proteome</keyword>
<dbReference type="RefSeq" id="WP_343881059.1">
    <property type="nucleotide sequence ID" value="NZ_BAAAIJ010000051.1"/>
</dbReference>
<name>A0ABW4QAT1_9MICC</name>
<protein>
    <recommendedName>
        <fullName evidence="3">Asparagine synthetase domain-containing protein</fullName>
    </recommendedName>
</protein>
<evidence type="ECO:0000313" key="1">
    <source>
        <dbReference type="EMBL" id="MFD1847842.1"/>
    </source>
</evidence>
<dbReference type="Proteomes" id="UP001597307">
    <property type="component" value="Unassembled WGS sequence"/>
</dbReference>
<proteinExistence type="predicted"/>
<dbReference type="Gene3D" id="3.40.50.620">
    <property type="entry name" value="HUPs"/>
    <property type="match status" value="1"/>
</dbReference>
<accession>A0ABW4QAT1</accession>
<reference evidence="2" key="1">
    <citation type="journal article" date="2019" name="Int. J. Syst. Evol. Microbiol.">
        <title>The Global Catalogue of Microorganisms (GCM) 10K type strain sequencing project: providing services to taxonomists for standard genome sequencing and annotation.</title>
        <authorList>
            <consortium name="The Broad Institute Genomics Platform"/>
            <consortium name="The Broad Institute Genome Sequencing Center for Infectious Disease"/>
            <person name="Wu L."/>
            <person name="Ma J."/>
        </authorList>
    </citation>
    <scope>NUCLEOTIDE SEQUENCE [LARGE SCALE GENOMIC DNA]</scope>
    <source>
        <strain evidence="2">JCM 11496</strain>
    </source>
</reference>
<organism evidence="1 2">
    <name type="scientific">Arthrobacter flavus</name>
    <dbReference type="NCBI Taxonomy" id="95172"/>
    <lineage>
        <taxon>Bacteria</taxon>
        <taxon>Bacillati</taxon>
        <taxon>Actinomycetota</taxon>
        <taxon>Actinomycetes</taxon>
        <taxon>Micrococcales</taxon>
        <taxon>Micrococcaceae</taxon>
        <taxon>Arthrobacter</taxon>
    </lineage>
</organism>